<accession>A0A9J6AM65</accession>
<name>A0A9J6AM65_SOLCO</name>
<proteinExistence type="predicted"/>
<dbReference type="Proteomes" id="UP000824120">
    <property type="component" value="Chromosome 2"/>
</dbReference>
<evidence type="ECO:0000313" key="2">
    <source>
        <dbReference type="EMBL" id="KAG5625127.1"/>
    </source>
</evidence>
<dbReference type="EMBL" id="JACXVP010000002">
    <property type="protein sequence ID" value="KAG5625127.1"/>
    <property type="molecule type" value="Genomic_DNA"/>
</dbReference>
<comment type="caution">
    <text evidence="2">The sequence shown here is derived from an EMBL/GenBank/DDBJ whole genome shotgun (WGS) entry which is preliminary data.</text>
</comment>
<feature type="compositionally biased region" description="Polar residues" evidence="1">
    <location>
        <begin position="1"/>
        <end position="15"/>
    </location>
</feature>
<keyword evidence="3" id="KW-1185">Reference proteome</keyword>
<sequence length="256" mass="29094">MNTGEFTHVNETSFSRPGPIEINSDTPIIYEEVYERHYGNYQENEEVEINEEDLDDIPTSPDLNSTKVSPQEDNLSVGTSRPLLFQLEHSKEWFAYISSLDVCENSNIETSIRGSNMVQEIFFPIPQIYLIAILFNPEYKEYGAKALVECISQNLAIKPEETPDLVTCQNSIKLIAKEMYDKYCSLDNVENRQMSTPQVGAHGRVKHKLGLDSSNKCEFVKYVEQGSDNITNDEDSAIRCGSDNSMELQDRQRALS</sequence>
<organism evidence="2 3">
    <name type="scientific">Solanum commersonii</name>
    <name type="common">Commerson's wild potato</name>
    <name type="synonym">Commerson's nightshade</name>
    <dbReference type="NCBI Taxonomy" id="4109"/>
    <lineage>
        <taxon>Eukaryota</taxon>
        <taxon>Viridiplantae</taxon>
        <taxon>Streptophyta</taxon>
        <taxon>Embryophyta</taxon>
        <taxon>Tracheophyta</taxon>
        <taxon>Spermatophyta</taxon>
        <taxon>Magnoliopsida</taxon>
        <taxon>eudicotyledons</taxon>
        <taxon>Gunneridae</taxon>
        <taxon>Pentapetalae</taxon>
        <taxon>asterids</taxon>
        <taxon>lamiids</taxon>
        <taxon>Solanales</taxon>
        <taxon>Solanaceae</taxon>
        <taxon>Solanoideae</taxon>
        <taxon>Solaneae</taxon>
        <taxon>Solanum</taxon>
    </lineage>
</organism>
<protein>
    <submittedName>
        <fullName evidence="2">Uncharacterized protein</fullName>
    </submittedName>
</protein>
<reference evidence="2 3" key="1">
    <citation type="submission" date="2020-09" db="EMBL/GenBank/DDBJ databases">
        <title>De no assembly of potato wild relative species, Solanum commersonii.</title>
        <authorList>
            <person name="Cho K."/>
        </authorList>
    </citation>
    <scope>NUCLEOTIDE SEQUENCE [LARGE SCALE GENOMIC DNA]</scope>
    <source>
        <strain evidence="2">LZ3.2</strain>
        <tissue evidence="2">Leaf</tissue>
    </source>
</reference>
<gene>
    <name evidence="2" type="ORF">H5410_010345</name>
</gene>
<dbReference type="AlphaFoldDB" id="A0A9J6AM65"/>
<feature type="region of interest" description="Disordered" evidence="1">
    <location>
        <begin position="1"/>
        <end position="21"/>
    </location>
</feature>
<evidence type="ECO:0000256" key="1">
    <source>
        <dbReference type="SAM" id="MobiDB-lite"/>
    </source>
</evidence>
<feature type="region of interest" description="Disordered" evidence="1">
    <location>
        <begin position="50"/>
        <end position="72"/>
    </location>
</feature>
<dbReference type="OrthoDB" id="660234at2759"/>
<evidence type="ECO:0000313" key="3">
    <source>
        <dbReference type="Proteomes" id="UP000824120"/>
    </source>
</evidence>
<feature type="compositionally biased region" description="Polar residues" evidence="1">
    <location>
        <begin position="61"/>
        <end position="72"/>
    </location>
</feature>